<evidence type="ECO:0000256" key="4">
    <source>
        <dbReference type="ARBA" id="ARBA00022989"/>
    </source>
</evidence>
<dbReference type="Pfam" id="PF00001">
    <property type="entry name" value="7tm_1"/>
    <property type="match status" value="1"/>
</dbReference>
<accession>A0A9Q1H0Q0</accession>
<dbReference type="OrthoDB" id="2132067at2759"/>
<keyword evidence="6 12" id="KW-0472">Membrane</keyword>
<name>A0A9Q1H0Q0_HOLLE</name>
<keyword evidence="10" id="KW-0807">Transducer</keyword>
<dbReference type="PANTHER" id="PTHR45695:SF23">
    <property type="entry name" value="GALANIN-LIKE G-PROTEIN COUPLED RECEPTOR NPR-9"/>
    <property type="match status" value="1"/>
</dbReference>
<evidence type="ECO:0000313" key="14">
    <source>
        <dbReference type="EMBL" id="KAJ8028963.1"/>
    </source>
</evidence>
<evidence type="ECO:0000256" key="5">
    <source>
        <dbReference type="ARBA" id="ARBA00023040"/>
    </source>
</evidence>
<feature type="domain" description="G-protein coupled receptors family 1 profile" evidence="13">
    <location>
        <begin position="1"/>
        <end position="187"/>
    </location>
</feature>
<comment type="caution">
    <text evidence="14">The sequence shown here is derived from an EMBL/GenBank/DDBJ whole genome shotgun (WGS) entry which is preliminary data.</text>
</comment>
<dbReference type="PRINTS" id="PR00237">
    <property type="entry name" value="GPCRRHODOPSN"/>
</dbReference>
<comment type="subcellular location">
    <subcellularLocation>
        <location evidence="1">Cell membrane</location>
        <topology evidence="1">Multi-pass membrane protein</topology>
    </subcellularLocation>
</comment>
<dbReference type="InterPro" id="IPR000276">
    <property type="entry name" value="GPCR_Rhodpsn"/>
</dbReference>
<feature type="transmembrane region" description="Helical" evidence="12">
    <location>
        <begin position="130"/>
        <end position="148"/>
    </location>
</feature>
<feature type="transmembrane region" description="Helical" evidence="12">
    <location>
        <begin position="78"/>
        <end position="97"/>
    </location>
</feature>
<dbReference type="GO" id="GO:0004930">
    <property type="term" value="F:G protein-coupled receptor activity"/>
    <property type="evidence" value="ECO:0007669"/>
    <property type="project" value="UniProtKB-KW"/>
</dbReference>
<evidence type="ECO:0000256" key="1">
    <source>
        <dbReference type="ARBA" id="ARBA00004651"/>
    </source>
</evidence>
<dbReference type="AlphaFoldDB" id="A0A9Q1H0Q0"/>
<evidence type="ECO:0000256" key="2">
    <source>
        <dbReference type="ARBA" id="ARBA00022475"/>
    </source>
</evidence>
<keyword evidence="2" id="KW-1003">Cell membrane</keyword>
<keyword evidence="8 14" id="KW-0675">Receptor</keyword>
<dbReference type="EMBL" id="JAIZAY010000014">
    <property type="protein sequence ID" value="KAJ8028963.1"/>
    <property type="molecule type" value="Genomic_DNA"/>
</dbReference>
<organism evidence="14 15">
    <name type="scientific">Holothuria leucospilota</name>
    <name type="common">Black long sea cucumber</name>
    <name type="synonym">Mertensiothuria leucospilota</name>
    <dbReference type="NCBI Taxonomy" id="206669"/>
    <lineage>
        <taxon>Eukaryota</taxon>
        <taxon>Metazoa</taxon>
        <taxon>Echinodermata</taxon>
        <taxon>Eleutherozoa</taxon>
        <taxon>Echinozoa</taxon>
        <taxon>Holothuroidea</taxon>
        <taxon>Aspidochirotacea</taxon>
        <taxon>Aspidochirotida</taxon>
        <taxon>Holothuriidae</taxon>
        <taxon>Holothuria</taxon>
    </lineage>
</organism>
<evidence type="ECO:0000256" key="9">
    <source>
        <dbReference type="ARBA" id="ARBA00023180"/>
    </source>
</evidence>
<keyword evidence="9" id="KW-0325">Glycoprotein</keyword>
<evidence type="ECO:0000259" key="13">
    <source>
        <dbReference type="PROSITE" id="PS50262"/>
    </source>
</evidence>
<evidence type="ECO:0000256" key="7">
    <source>
        <dbReference type="ARBA" id="ARBA00023157"/>
    </source>
</evidence>
<dbReference type="PANTHER" id="PTHR45695">
    <property type="entry name" value="LEUCOKININ RECEPTOR-RELATED"/>
    <property type="match status" value="1"/>
</dbReference>
<feature type="transmembrane region" description="Helical" evidence="12">
    <location>
        <begin position="29"/>
        <end position="48"/>
    </location>
</feature>
<evidence type="ECO:0000256" key="8">
    <source>
        <dbReference type="ARBA" id="ARBA00023170"/>
    </source>
</evidence>
<evidence type="ECO:0000256" key="12">
    <source>
        <dbReference type="SAM" id="Phobius"/>
    </source>
</evidence>
<dbReference type="GO" id="GO:0005886">
    <property type="term" value="C:plasma membrane"/>
    <property type="evidence" value="ECO:0007669"/>
    <property type="project" value="UniProtKB-SubCell"/>
</dbReference>
<dbReference type="SUPFAM" id="SSF81321">
    <property type="entry name" value="Family A G protein-coupled receptor-like"/>
    <property type="match status" value="1"/>
</dbReference>
<evidence type="ECO:0000256" key="6">
    <source>
        <dbReference type="ARBA" id="ARBA00023136"/>
    </source>
</evidence>
<keyword evidence="5" id="KW-0297">G-protein coupled receptor</keyword>
<feature type="transmembrane region" description="Helical" evidence="12">
    <location>
        <begin position="168"/>
        <end position="189"/>
    </location>
</feature>
<dbReference type="Proteomes" id="UP001152320">
    <property type="component" value="Chromosome 14"/>
</dbReference>
<keyword evidence="7" id="KW-1015">Disulfide bond</keyword>
<gene>
    <name evidence="14" type="ORF">HOLleu_28226</name>
</gene>
<proteinExistence type="predicted"/>
<sequence>MTLDRYKVILRPMESLTSRTVTRTTMTNLTIWIVSLLVHLPSLIFFRVGNMGTTCLSIGVRFCGVEDLNNTYFVSYEIFSKFIMYIIPFIIMSYCYLRIVRSVWNKYQLASLSNAYNDTRRRQKVKVTQMTVLVVLLFGICWGPLHVIHLIGYLRGSDKKTFDQNRRFATFCLCLAYSNAALNPFVYALTGRYYREILHQACLAKAFSKKRNAAIPPTSTTRAGQRRQSLDLPFDPKMLGIQRSSYENPDRRMSSGIRNEQTSALVPAKRHRPSEGSPLRILPKVDQDIVNQRAEILRRKYSLDDDFV</sequence>
<evidence type="ECO:0000313" key="15">
    <source>
        <dbReference type="Proteomes" id="UP001152320"/>
    </source>
</evidence>
<dbReference type="Gene3D" id="1.20.1070.10">
    <property type="entry name" value="Rhodopsin 7-helix transmembrane proteins"/>
    <property type="match status" value="1"/>
</dbReference>
<reference evidence="14" key="1">
    <citation type="submission" date="2021-10" db="EMBL/GenBank/DDBJ databases">
        <title>Tropical sea cucumber genome reveals ecological adaptation and Cuvierian tubules defense mechanism.</title>
        <authorList>
            <person name="Chen T."/>
        </authorList>
    </citation>
    <scope>NUCLEOTIDE SEQUENCE</scope>
    <source>
        <strain evidence="14">Nanhai2018</strain>
        <tissue evidence="14">Muscle</tissue>
    </source>
</reference>
<keyword evidence="15" id="KW-1185">Reference proteome</keyword>
<evidence type="ECO:0000256" key="11">
    <source>
        <dbReference type="SAM" id="MobiDB-lite"/>
    </source>
</evidence>
<feature type="region of interest" description="Disordered" evidence="11">
    <location>
        <begin position="246"/>
        <end position="279"/>
    </location>
</feature>
<evidence type="ECO:0000256" key="3">
    <source>
        <dbReference type="ARBA" id="ARBA00022692"/>
    </source>
</evidence>
<evidence type="ECO:0000256" key="10">
    <source>
        <dbReference type="ARBA" id="ARBA00023224"/>
    </source>
</evidence>
<keyword evidence="3 12" id="KW-0812">Transmembrane</keyword>
<keyword evidence="4 12" id="KW-1133">Transmembrane helix</keyword>
<dbReference type="PROSITE" id="PS50262">
    <property type="entry name" value="G_PROTEIN_RECEP_F1_2"/>
    <property type="match status" value="1"/>
</dbReference>
<dbReference type="InterPro" id="IPR017452">
    <property type="entry name" value="GPCR_Rhodpsn_7TM"/>
</dbReference>
<protein>
    <submittedName>
        <fullName evidence="14">CX3C chemokine receptor 1</fullName>
    </submittedName>
</protein>